<feature type="compositionally biased region" description="Polar residues" evidence="2">
    <location>
        <begin position="155"/>
        <end position="182"/>
    </location>
</feature>
<feature type="compositionally biased region" description="Basic and acidic residues" evidence="2">
    <location>
        <begin position="206"/>
        <end position="227"/>
    </location>
</feature>
<feature type="compositionally biased region" description="Basic and acidic residues" evidence="2">
    <location>
        <begin position="121"/>
        <end position="131"/>
    </location>
</feature>
<dbReference type="GO" id="GO:0072669">
    <property type="term" value="C:tRNA-splicing ligase complex"/>
    <property type="evidence" value="ECO:0007669"/>
    <property type="project" value="TreeGrafter"/>
</dbReference>
<keyword evidence="4" id="KW-1185">Reference proteome</keyword>
<reference evidence="3 4" key="1">
    <citation type="journal article" date="2023" name="BMC Biol.">
        <title>The compact genome of the sponge Oopsacas minuta (Hexactinellida) is lacking key metazoan core genes.</title>
        <authorList>
            <person name="Santini S."/>
            <person name="Schenkelaars Q."/>
            <person name="Jourda C."/>
            <person name="Duchesne M."/>
            <person name="Belahbib H."/>
            <person name="Rocher C."/>
            <person name="Selva M."/>
            <person name="Riesgo A."/>
            <person name="Vervoort M."/>
            <person name="Leys S.P."/>
            <person name="Kodjabachian L."/>
            <person name="Le Bivic A."/>
            <person name="Borchiellini C."/>
            <person name="Claverie J.M."/>
            <person name="Renard E."/>
        </authorList>
    </citation>
    <scope>NUCLEOTIDE SEQUENCE [LARGE SCALE GENOMIC DNA]</scope>
    <source>
        <strain evidence="3">SPO-2</strain>
    </source>
</reference>
<dbReference type="Proteomes" id="UP001165289">
    <property type="component" value="Unassembled WGS sequence"/>
</dbReference>
<protein>
    <submittedName>
        <fullName evidence="3">Protein FAM98A-like</fullName>
    </submittedName>
</protein>
<comment type="caution">
    <text evidence="3">The sequence shown here is derived from an EMBL/GenBank/DDBJ whole genome shotgun (WGS) entry which is preliminary data.</text>
</comment>
<dbReference type="AlphaFoldDB" id="A0AAV7K6Z6"/>
<gene>
    <name evidence="3" type="ORF">LOD99_16120</name>
</gene>
<dbReference type="InterPro" id="IPR018797">
    <property type="entry name" value="FAM98"/>
</dbReference>
<accession>A0AAV7K6Z6</accession>
<evidence type="ECO:0000256" key="1">
    <source>
        <dbReference type="ARBA" id="ARBA00007218"/>
    </source>
</evidence>
<name>A0AAV7K6Z6_9METZ</name>
<evidence type="ECO:0000313" key="3">
    <source>
        <dbReference type="EMBL" id="KAI6656817.1"/>
    </source>
</evidence>
<feature type="compositionally biased region" description="Polar residues" evidence="2">
    <location>
        <begin position="100"/>
        <end position="112"/>
    </location>
</feature>
<comment type="similarity">
    <text evidence="1">Belongs to the FAM98 family.</text>
</comment>
<proteinExistence type="inferred from homology"/>
<sequence length="260" mass="30718">MKHDKPNYFGHPLIERNLHREQWIFIERLNTKLEEEFKTRRQLLLTRLEVTLQAFTWKKEKAEDVEQVINREVKTGLRPNCSIPLTHLLAARTDLAHQSKTSNTSVLKNTHTSIHKYKMGKVPDRGGRAWETRPPPEMPSFQPRVEHTDNREGRQGQQRDYQRNPNWGRSYDNQNQFQATRQFSHEPSRQYNDKPMYQSSMSYDTPRTDVYQRELGSDYYEARESRGNQRRPRGGEGGGYHRRGRGSFDGQGGMISRDYH</sequence>
<dbReference type="EMBL" id="JAKMXF010000133">
    <property type="protein sequence ID" value="KAI6656817.1"/>
    <property type="molecule type" value="Genomic_DNA"/>
</dbReference>
<evidence type="ECO:0000256" key="2">
    <source>
        <dbReference type="SAM" id="MobiDB-lite"/>
    </source>
</evidence>
<dbReference type="PANTHER" id="PTHR31353">
    <property type="entry name" value="FAM98"/>
    <property type="match status" value="1"/>
</dbReference>
<dbReference type="Pfam" id="PF10239">
    <property type="entry name" value="DUF2465"/>
    <property type="match status" value="1"/>
</dbReference>
<evidence type="ECO:0000313" key="4">
    <source>
        <dbReference type="Proteomes" id="UP001165289"/>
    </source>
</evidence>
<feature type="compositionally biased region" description="Basic and acidic residues" evidence="2">
    <location>
        <begin position="144"/>
        <end position="154"/>
    </location>
</feature>
<feature type="compositionally biased region" description="Basic and acidic residues" evidence="2">
    <location>
        <begin position="183"/>
        <end position="192"/>
    </location>
</feature>
<dbReference type="PANTHER" id="PTHR31353:SF1">
    <property type="entry name" value="PROTEIN FAM98B"/>
    <property type="match status" value="1"/>
</dbReference>
<feature type="region of interest" description="Disordered" evidence="2">
    <location>
        <begin position="100"/>
        <end position="260"/>
    </location>
</feature>
<organism evidence="3 4">
    <name type="scientific">Oopsacas minuta</name>
    <dbReference type="NCBI Taxonomy" id="111878"/>
    <lineage>
        <taxon>Eukaryota</taxon>
        <taxon>Metazoa</taxon>
        <taxon>Porifera</taxon>
        <taxon>Hexactinellida</taxon>
        <taxon>Hexasterophora</taxon>
        <taxon>Lyssacinosida</taxon>
        <taxon>Leucopsacidae</taxon>
        <taxon>Oopsacas</taxon>
    </lineage>
</organism>